<feature type="compositionally biased region" description="Low complexity" evidence="1">
    <location>
        <begin position="426"/>
        <end position="442"/>
    </location>
</feature>
<feature type="compositionally biased region" description="Pro residues" evidence="1">
    <location>
        <begin position="184"/>
        <end position="203"/>
    </location>
</feature>
<gene>
    <name evidence="2" type="ORF">ACFP3J_19975</name>
</gene>
<reference evidence="3" key="1">
    <citation type="journal article" date="2019" name="Int. J. Syst. Evol. Microbiol.">
        <title>The Global Catalogue of Microorganisms (GCM) 10K type strain sequencing project: providing services to taxonomists for standard genome sequencing and annotation.</title>
        <authorList>
            <consortium name="The Broad Institute Genomics Platform"/>
            <consortium name="The Broad Institute Genome Sequencing Center for Infectious Disease"/>
            <person name="Wu L."/>
            <person name="Ma J."/>
        </authorList>
    </citation>
    <scope>NUCLEOTIDE SEQUENCE [LARGE SCALE GENOMIC DNA]</scope>
    <source>
        <strain evidence="3">KCTC 5701</strain>
    </source>
</reference>
<dbReference type="RefSeq" id="WP_382466831.1">
    <property type="nucleotide sequence ID" value="NZ_JBHSOE010000033.1"/>
</dbReference>
<name>A0ABW0WHL2_STRNO</name>
<keyword evidence="3" id="KW-1185">Reference proteome</keyword>
<dbReference type="EMBL" id="JBHSOE010000033">
    <property type="protein sequence ID" value="MFC5657757.1"/>
    <property type="molecule type" value="Genomic_DNA"/>
</dbReference>
<protein>
    <submittedName>
        <fullName evidence="2">Uncharacterized protein</fullName>
    </submittedName>
</protein>
<feature type="compositionally biased region" description="Basic residues" evidence="1">
    <location>
        <begin position="537"/>
        <end position="546"/>
    </location>
</feature>
<feature type="compositionally biased region" description="Low complexity" evidence="1">
    <location>
        <begin position="66"/>
        <end position="86"/>
    </location>
</feature>
<organism evidence="2 3">
    <name type="scientific">Streptomyces nogalater</name>
    <dbReference type="NCBI Taxonomy" id="38314"/>
    <lineage>
        <taxon>Bacteria</taxon>
        <taxon>Bacillati</taxon>
        <taxon>Actinomycetota</taxon>
        <taxon>Actinomycetes</taxon>
        <taxon>Kitasatosporales</taxon>
        <taxon>Streptomycetaceae</taxon>
        <taxon>Streptomyces</taxon>
    </lineage>
</organism>
<feature type="region of interest" description="Disordered" evidence="1">
    <location>
        <begin position="537"/>
        <end position="571"/>
    </location>
</feature>
<feature type="region of interest" description="Disordered" evidence="1">
    <location>
        <begin position="1"/>
        <end position="384"/>
    </location>
</feature>
<evidence type="ECO:0000256" key="1">
    <source>
        <dbReference type="SAM" id="MobiDB-lite"/>
    </source>
</evidence>
<comment type="caution">
    <text evidence="2">The sequence shown here is derived from an EMBL/GenBank/DDBJ whole genome shotgun (WGS) entry which is preliminary data.</text>
</comment>
<accession>A0ABW0WHL2</accession>
<proteinExistence type="predicted"/>
<feature type="compositionally biased region" description="Low complexity" evidence="1">
    <location>
        <begin position="124"/>
        <end position="183"/>
    </location>
</feature>
<evidence type="ECO:0000313" key="2">
    <source>
        <dbReference type="EMBL" id="MFC5657757.1"/>
    </source>
</evidence>
<sequence length="591" mass="60258">MTQSGQGEEPSARPAREGIVLPSDGGEPLLPGTTAPPEPAAPAGGQSWDGSWEPGQQAPRPDQGRPPAAAPQWTGPGQQPPAAAGPGPLPPEGAPAPSYGGQAPGYGDFRTGGSGAYGTPPQSGYGAPGPYQQAPQPYPGQQPQQPYQQQQNQQPYAGQQNQQPYAAQQNQQAYQGQQNQQPYPGAPAAPLPPAGAAPLPPPADAATQYLPPVAAGGGGDEGATQYIPPVQDAPADAATQYLPPVGAGPAGPGDEAATQYIAPVGSGALPPESGAEETRYLGRAPRQTGPAPSDAEATQYIPPYAAETQVQAPVPGGDRQPPAEFDNLFRGGPAGDDGPAGSTQQLPLVQRPDAYPGPEPSAYRPAQPSYDHGRDDGGRRGGRSRVPMIAAAAVGLIVVGVGAGALLGDGGGDGKEPSGGDTPVVAASPAGSEPASPSADPARQQAVELDKLLADSGSSRAAVIQAVADVRKCDNLDRAAADLRDAARQRSELVTRLSKLPTDKLHAQGHLRDALTRAWQASAAADNHYAAWAGQVKGRKGCHKGQARSTGETQAGNRESKTATEQKGQAAPLWNAIARQYGLTQRQPTQL</sequence>
<dbReference type="Proteomes" id="UP001596065">
    <property type="component" value="Unassembled WGS sequence"/>
</dbReference>
<feature type="region of interest" description="Disordered" evidence="1">
    <location>
        <begin position="410"/>
        <end position="444"/>
    </location>
</feature>
<feature type="compositionally biased region" description="Polar residues" evidence="1">
    <location>
        <begin position="547"/>
        <end position="557"/>
    </location>
</feature>
<evidence type="ECO:0000313" key="3">
    <source>
        <dbReference type="Proteomes" id="UP001596065"/>
    </source>
</evidence>
<feature type="compositionally biased region" description="Low complexity" evidence="1">
    <location>
        <begin position="243"/>
        <end position="257"/>
    </location>
</feature>